<accession>A0A8S5U2H0</accession>
<protein>
    <submittedName>
        <fullName evidence="1">Uncharacterized protein</fullName>
    </submittedName>
</protein>
<evidence type="ECO:0000313" key="1">
    <source>
        <dbReference type="EMBL" id="DAF88621.1"/>
    </source>
</evidence>
<name>A0A8S5U2H0_9CAUD</name>
<dbReference type="EMBL" id="BK015988">
    <property type="protein sequence ID" value="DAF88621.1"/>
    <property type="molecule type" value="Genomic_DNA"/>
</dbReference>
<sequence length="70" mass="8231">MNNKYNQEDVEAILDRCYFEFCRIVGDSPCGCDICPYSKYNTGEDDDNGCYEAYVEDKVKQLEKRRLNNE</sequence>
<organism evidence="1">
    <name type="scientific">Siphoviridae sp. ctqzz19</name>
    <dbReference type="NCBI Taxonomy" id="2825682"/>
    <lineage>
        <taxon>Viruses</taxon>
        <taxon>Duplodnaviria</taxon>
        <taxon>Heunggongvirae</taxon>
        <taxon>Uroviricota</taxon>
        <taxon>Caudoviricetes</taxon>
    </lineage>
</organism>
<reference evidence="1" key="1">
    <citation type="journal article" date="2021" name="Proc. Natl. Acad. Sci. U.S.A.">
        <title>A Catalog of Tens of Thousands of Viruses from Human Metagenomes Reveals Hidden Associations with Chronic Diseases.</title>
        <authorList>
            <person name="Tisza M.J."/>
            <person name="Buck C.B."/>
        </authorList>
    </citation>
    <scope>NUCLEOTIDE SEQUENCE</scope>
    <source>
        <strain evidence="1">Ctqzz19</strain>
    </source>
</reference>
<proteinExistence type="predicted"/>